<accession>A0A444YZG1</accession>
<protein>
    <submittedName>
        <fullName evidence="2">Uncharacterized protein</fullName>
    </submittedName>
</protein>
<reference evidence="2 3" key="1">
    <citation type="submission" date="2019-01" db="EMBL/GenBank/DDBJ databases">
        <title>Sequencing of cultivated peanut Arachis hypogaea provides insights into genome evolution and oil improvement.</title>
        <authorList>
            <person name="Chen X."/>
        </authorList>
    </citation>
    <scope>NUCLEOTIDE SEQUENCE [LARGE SCALE GENOMIC DNA]</scope>
    <source>
        <strain evidence="3">cv. Fuhuasheng</strain>
        <tissue evidence="2">Leaves</tissue>
    </source>
</reference>
<keyword evidence="1" id="KW-0812">Transmembrane</keyword>
<dbReference type="PANTHER" id="PTHR23054">
    <property type="entry name" value="TERNARY COMPLEX FACTOR MIP1, LEUCINE-ZIPPER-RELATED"/>
    <property type="match status" value="1"/>
</dbReference>
<sequence length="114" mass="13076">MHDAVYKKYTMFNLSLLISPASLPCSHVFCKSLISLLEEVNYGKLKHEENLAFQINVHNALVMHVRLIIILKRIKLLFSCNTLHTFVLFDLLVYNVLIGAIRHKAINVHLDFGS</sequence>
<gene>
    <name evidence="2" type="ORF">Ahy_B05g074630</name>
</gene>
<keyword evidence="1" id="KW-1133">Transmembrane helix</keyword>
<comment type="caution">
    <text evidence="2">The sequence shown here is derived from an EMBL/GenBank/DDBJ whole genome shotgun (WGS) entry which is preliminary data.</text>
</comment>
<dbReference type="AlphaFoldDB" id="A0A444YZG1"/>
<keyword evidence="1" id="KW-0472">Membrane</keyword>
<keyword evidence="3" id="KW-1185">Reference proteome</keyword>
<evidence type="ECO:0000256" key="1">
    <source>
        <dbReference type="SAM" id="Phobius"/>
    </source>
</evidence>
<proteinExistence type="predicted"/>
<name>A0A444YZG1_ARAHY</name>
<dbReference type="EMBL" id="SDMP01000015">
    <property type="protein sequence ID" value="RYR07306.1"/>
    <property type="molecule type" value="Genomic_DNA"/>
</dbReference>
<dbReference type="Proteomes" id="UP000289738">
    <property type="component" value="Chromosome B05"/>
</dbReference>
<feature type="transmembrane region" description="Helical" evidence="1">
    <location>
        <begin position="83"/>
        <end position="101"/>
    </location>
</feature>
<evidence type="ECO:0000313" key="2">
    <source>
        <dbReference type="EMBL" id="RYR07306.1"/>
    </source>
</evidence>
<organism evidence="2 3">
    <name type="scientific">Arachis hypogaea</name>
    <name type="common">Peanut</name>
    <dbReference type="NCBI Taxonomy" id="3818"/>
    <lineage>
        <taxon>Eukaryota</taxon>
        <taxon>Viridiplantae</taxon>
        <taxon>Streptophyta</taxon>
        <taxon>Embryophyta</taxon>
        <taxon>Tracheophyta</taxon>
        <taxon>Spermatophyta</taxon>
        <taxon>Magnoliopsida</taxon>
        <taxon>eudicotyledons</taxon>
        <taxon>Gunneridae</taxon>
        <taxon>Pentapetalae</taxon>
        <taxon>rosids</taxon>
        <taxon>fabids</taxon>
        <taxon>Fabales</taxon>
        <taxon>Fabaceae</taxon>
        <taxon>Papilionoideae</taxon>
        <taxon>50 kb inversion clade</taxon>
        <taxon>dalbergioids sensu lato</taxon>
        <taxon>Dalbergieae</taxon>
        <taxon>Pterocarpus clade</taxon>
        <taxon>Arachis</taxon>
    </lineage>
</organism>
<evidence type="ECO:0000313" key="3">
    <source>
        <dbReference type="Proteomes" id="UP000289738"/>
    </source>
</evidence>
<dbReference type="PANTHER" id="PTHR23054:SF18">
    <property type="entry name" value="TERNARY COMPLEX FACTOR MIP1, LEUCINE-ZIPPER"/>
    <property type="match status" value="1"/>
</dbReference>